<dbReference type="InterPro" id="IPR019734">
    <property type="entry name" value="TPR_rpt"/>
</dbReference>
<feature type="repeat" description="TPR" evidence="1">
    <location>
        <begin position="128"/>
        <end position="161"/>
    </location>
</feature>
<dbReference type="KEGG" id="psac:PSM36_1444"/>
<dbReference type="Proteomes" id="UP000187464">
    <property type="component" value="Chromosome I"/>
</dbReference>
<dbReference type="AlphaFoldDB" id="A0A1R3SVC6"/>
<protein>
    <submittedName>
        <fullName evidence="2">Uncharacterized protein</fullName>
    </submittedName>
</protein>
<dbReference type="EMBL" id="LT605205">
    <property type="protein sequence ID" value="SCD20266.1"/>
    <property type="molecule type" value="Genomic_DNA"/>
</dbReference>
<sequence>MTPLKINNFSHMKILSTLLFLFLAMFVFPQEKPTLDIFLEQIADNKLTMDEKYALIQSTGHLALTEQITMKKALLEWAKKENDKAKLITLYSMLNNLYHNSKEHEIGKIYLDSAMLYVDKTNNVDALGALYYQLGNYYYTVSDITTAHTHYYKAIEYYEQSETKQVLLSMIYYRVGSEYIEREDTLSAGRIVPKMLAIELDEPFKIYYDNINSFAASYFHLKAEKDPLNIEAYLDSSLYYLRKAVDIYHSHIDIAPNPGGARRLVCQNYYRIAKTLQERGDIDGAWENLKKGEQLLVNDPSTESKYLVAKGMLQTKRGELDEAEVSLKQAEAYHESGELSAPGRELSIIYAGLANLYAAKKQYGAAYEYKQKENRLITQINDTERYNIIKELETKHEVEKKEESIRQLTEVNEYQQKVKCKRQLNKIKSVKQLEG</sequence>
<organism evidence="2 3">
    <name type="scientific">Proteiniphilum saccharofermentans</name>
    <dbReference type="NCBI Taxonomy" id="1642647"/>
    <lineage>
        <taxon>Bacteria</taxon>
        <taxon>Pseudomonadati</taxon>
        <taxon>Bacteroidota</taxon>
        <taxon>Bacteroidia</taxon>
        <taxon>Bacteroidales</taxon>
        <taxon>Dysgonomonadaceae</taxon>
        <taxon>Proteiniphilum</taxon>
    </lineage>
</organism>
<evidence type="ECO:0000256" key="1">
    <source>
        <dbReference type="PROSITE-ProRule" id="PRU00339"/>
    </source>
</evidence>
<proteinExistence type="predicted"/>
<dbReference type="STRING" id="1642647.PSM36_1444"/>
<evidence type="ECO:0000313" key="2">
    <source>
        <dbReference type="EMBL" id="SCD20266.1"/>
    </source>
</evidence>
<evidence type="ECO:0000313" key="3">
    <source>
        <dbReference type="Proteomes" id="UP000187464"/>
    </source>
</evidence>
<dbReference type="PROSITE" id="PS50005">
    <property type="entry name" value="TPR"/>
    <property type="match status" value="1"/>
</dbReference>
<dbReference type="SUPFAM" id="SSF48452">
    <property type="entry name" value="TPR-like"/>
    <property type="match status" value="2"/>
</dbReference>
<gene>
    <name evidence="2" type="ORF">PSM36_1444</name>
</gene>
<name>A0A1R3SVC6_9BACT</name>
<reference evidence="2 3" key="1">
    <citation type="submission" date="2016-08" db="EMBL/GenBank/DDBJ databases">
        <authorList>
            <person name="Seilhamer J.J."/>
        </authorList>
    </citation>
    <scope>NUCLEOTIDE SEQUENCE [LARGE SCALE GENOMIC DNA]</scope>
    <source>
        <strain evidence="2">M3/6</strain>
    </source>
</reference>
<dbReference type="InterPro" id="IPR011990">
    <property type="entry name" value="TPR-like_helical_dom_sf"/>
</dbReference>
<accession>A0A1R3SVC6</accession>
<dbReference type="Gene3D" id="1.25.40.10">
    <property type="entry name" value="Tetratricopeptide repeat domain"/>
    <property type="match status" value="2"/>
</dbReference>
<keyword evidence="1" id="KW-0802">TPR repeat</keyword>
<keyword evidence="3" id="KW-1185">Reference proteome</keyword>